<comment type="caution">
    <text evidence="2">The sequence shown here is derived from an EMBL/GenBank/DDBJ whole genome shotgun (WGS) entry which is preliminary data.</text>
</comment>
<dbReference type="PANTHER" id="PTHR47129:SF1">
    <property type="entry name" value="NMRA-LIKE DOMAIN-CONTAINING PROTEIN"/>
    <property type="match status" value="1"/>
</dbReference>
<dbReference type="GO" id="GO:0003955">
    <property type="term" value="F:NAD(P)H dehydrogenase (quinone) activity"/>
    <property type="evidence" value="ECO:0007669"/>
    <property type="project" value="UniProtKB-EC"/>
</dbReference>
<dbReference type="Gene3D" id="3.90.25.10">
    <property type="entry name" value="UDP-galactose 4-epimerase, domain 1"/>
    <property type="match status" value="1"/>
</dbReference>
<dbReference type="InterPro" id="IPR036291">
    <property type="entry name" value="NAD(P)-bd_dom_sf"/>
</dbReference>
<dbReference type="InterPro" id="IPR052718">
    <property type="entry name" value="NmrA-type_oxidoreductase"/>
</dbReference>
<feature type="domain" description="NAD(P)-binding" evidence="1">
    <location>
        <begin position="6"/>
        <end position="183"/>
    </location>
</feature>
<dbReference type="RefSeq" id="WP_416205627.1">
    <property type="nucleotide sequence ID" value="NZ_JBBKTX010000008.1"/>
</dbReference>
<gene>
    <name evidence="2" type="ORF">WG929_07975</name>
</gene>
<dbReference type="SUPFAM" id="SSF51735">
    <property type="entry name" value="NAD(P)-binding Rossmann-fold domains"/>
    <property type="match status" value="1"/>
</dbReference>
<reference evidence="2 3" key="1">
    <citation type="submission" date="2024-03" db="EMBL/GenBank/DDBJ databases">
        <title>High-quality draft genome sequence of Oceanobacter sp. wDCs-4.</title>
        <authorList>
            <person name="Dong C."/>
        </authorList>
    </citation>
    <scope>NUCLEOTIDE SEQUENCE [LARGE SCALE GENOMIC DNA]</scope>
    <source>
        <strain evidence="3">wDCs-4</strain>
    </source>
</reference>
<keyword evidence="3" id="KW-1185">Reference proteome</keyword>
<proteinExistence type="predicted"/>
<evidence type="ECO:0000259" key="1">
    <source>
        <dbReference type="Pfam" id="PF13460"/>
    </source>
</evidence>
<dbReference type="Gene3D" id="3.40.50.720">
    <property type="entry name" value="NAD(P)-binding Rossmann-like Domain"/>
    <property type="match status" value="1"/>
</dbReference>
<accession>A0ABW8NHB7</accession>
<dbReference type="EC" id="1.6.5.2" evidence="2"/>
<sequence length="285" mass="29265">MIVVTGASGQLGRLVIDALLQTLPAAEIVAAVRNPEKVADLAALGVVVRAADYSQPETLAAAFEGADKVLLISSSEVGQRFPQHQNVIAAAQTAGVGLLAYTSILHAAESPLPLALEHQQTEQALAESSVPYVLLRNGWYTENYTASVPVALEHGMVFGCAGEGRIASAARADYAAAAAAVLTSTAPQAGKVYELAGDDAYTLTALAAEIAGQTGKAIVYQNMPEADYAAALMGAGLPDYIATLLAESDTGASKGGLFDDSKTLSQLIGRPTTPLAEMVKIALAV</sequence>
<organism evidence="2 3">
    <name type="scientific">Oceanobacter antarcticus</name>
    <dbReference type="NCBI Taxonomy" id="3133425"/>
    <lineage>
        <taxon>Bacteria</taxon>
        <taxon>Pseudomonadati</taxon>
        <taxon>Pseudomonadota</taxon>
        <taxon>Gammaproteobacteria</taxon>
        <taxon>Oceanospirillales</taxon>
        <taxon>Oceanospirillaceae</taxon>
        <taxon>Oceanobacter</taxon>
    </lineage>
</organism>
<dbReference type="PANTHER" id="PTHR47129">
    <property type="entry name" value="QUINONE OXIDOREDUCTASE 2"/>
    <property type="match status" value="1"/>
</dbReference>
<keyword evidence="2" id="KW-0560">Oxidoreductase</keyword>
<dbReference type="CDD" id="cd05269">
    <property type="entry name" value="TMR_SDR_a"/>
    <property type="match status" value="1"/>
</dbReference>
<name>A0ABW8NHB7_9GAMM</name>
<evidence type="ECO:0000313" key="3">
    <source>
        <dbReference type="Proteomes" id="UP001620597"/>
    </source>
</evidence>
<dbReference type="Proteomes" id="UP001620597">
    <property type="component" value="Unassembled WGS sequence"/>
</dbReference>
<protein>
    <submittedName>
        <fullName evidence="2">SDR family oxidoreductase</fullName>
        <ecNumber evidence="2">1.6.5.2</ecNumber>
    </submittedName>
</protein>
<dbReference type="InterPro" id="IPR016040">
    <property type="entry name" value="NAD(P)-bd_dom"/>
</dbReference>
<dbReference type="Pfam" id="PF13460">
    <property type="entry name" value="NAD_binding_10"/>
    <property type="match status" value="1"/>
</dbReference>
<evidence type="ECO:0000313" key="2">
    <source>
        <dbReference type="EMBL" id="MFK4752345.1"/>
    </source>
</evidence>
<dbReference type="EMBL" id="JBBKTX010000008">
    <property type="protein sequence ID" value="MFK4752345.1"/>
    <property type="molecule type" value="Genomic_DNA"/>
</dbReference>